<evidence type="ECO:0000313" key="4">
    <source>
        <dbReference type="Proteomes" id="UP001501747"/>
    </source>
</evidence>
<dbReference type="InterPro" id="IPR050471">
    <property type="entry name" value="AB_hydrolase"/>
</dbReference>
<dbReference type="PANTHER" id="PTHR43433">
    <property type="entry name" value="HYDROLASE, ALPHA/BETA FOLD FAMILY PROTEIN"/>
    <property type="match status" value="1"/>
</dbReference>
<evidence type="ECO:0000259" key="2">
    <source>
        <dbReference type="Pfam" id="PF00561"/>
    </source>
</evidence>
<dbReference type="EMBL" id="BAABAL010000018">
    <property type="protein sequence ID" value="GAA4023369.1"/>
    <property type="molecule type" value="Genomic_DNA"/>
</dbReference>
<sequence length="174" mass="18708">MAARDRRTPPHLRQLVEDLRNPTGEPIRTATLTFDGTPIDYREHGDGPPLLLLPGGVGHAGVLDRLAAHLSGHHRVVSMSSRLVSARPGTQHGDLSPKTYAEDAVSLIDTLFDEPPIVFAFSAGAITTLELLTRHPDRVRLAVVHEPLALPCCPTPNATAPRSKPSGPPRAPRT</sequence>
<dbReference type="RefSeq" id="WP_344880531.1">
    <property type="nucleotide sequence ID" value="NZ_BAABAL010000018.1"/>
</dbReference>
<reference evidence="4" key="1">
    <citation type="journal article" date="2019" name="Int. J. Syst. Evol. Microbiol.">
        <title>The Global Catalogue of Microorganisms (GCM) 10K type strain sequencing project: providing services to taxonomists for standard genome sequencing and annotation.</title>
        <authorList>
            <consortium name="The Broad Institute Genomics Platform"/>
            <consortium name="The Broad Institute Genome Sequencing Center for Infectious Disease"/>
            <person name="Wu L."/>
            <person name="Ma J."/>
        </authorList>
    </citation>
    <scope>NUCLEOTIDE SEQUENCE [LARGE SCALE GENOMIC DNA]</scope>
    <source>
        <strain evidence="4">JCM 17342</strain>
    </source>
</reference>
<feature type="domain" description="AB hydrolase-1" evidence="2">
    <location>
        <begin position="48"/>
        <end position="150"/>
    </location>
</feature>
<evidence type="ECO:0000256" key="1">
    <source>
        <dbReference type="SAM" id="MobiDB-lite"/>
    </source>
</evidence>
<proteinExistence type="predicted"/>
<name>A0ABP7TAB9_9PSEU</name>
<dbReference type="Gene3D" id="3.40.50.1820">
    <property type="entry name" value="alpha/beta hydrolase"/>
    <property type="match status" value="1"/>
</dbReference>
<dbReference type="Proteomes" id="UP001501747">
    <property type="component" value="Unassembled WGS sequence"/>
</dbReference>
<gene>
    <name evidence="3" type="ORF">GCM10022247_54630</name>
</gene>
<dbReference type="PANTHER" id="PTHR43433:SF5">
    <property type="entry name" value="AB HYDROLASE-1 DOMAIN-CONTAINING PROTEIN"/>
    <property type="match status" value="1"/>
</dbReference>
<dbReference type="SUPFAM" id="SSF53474">
    <property type="entry name" value="alpha/beta-Hydrolases"/>
    <property type="match status" value="1"/>
</dbReference>
<dbReference type="InterPro" id="IPR029058">
    <property type="entry name" value="AB_hydrolase_fold"/>
</dbReference>
<organism evidence="3 4">
    <name type="scientific">Allokutzneria multivorans</name>
    <dbReference type="NCBI Taxonomy" id="1142134"/>
    <lineage>
        <taxon>Bacteria</taxon>
        <taxon>Bacillati</taxon>
        <taxon>Actinomycetota</taxon>
        <taxon>Actinomycetes</taxon>
        <taxon>Pseudonocardiales</taxon>
        <taxon>Pseudonocardiaceae</taxon>
        <taxon>Allokutzneria</taxon>
    </lineage>
</organism>
<dbReference type="Pfam" id="PF00561">
    <property type="entry name" value="Abhydrolase_1"/>
    <property type="match status" value="1"/>
</dbReference>
<dbReference type="InterPro" id="IPR000073">
    <property type="entry name" value="AB_hydrolase_1"/>
</dbReference>
<comment type="caution">
    <text evidence="3">The sequence shown here is derived from an EMBL/GenBank/DDBJ whole genome shotgun (WGS) entry which is preliminary data.</text>
</comment>
<protein>
    <recommendedName>
        <fullName evidence="2">AB hydrolase-1 domain-containing protein</fullName>
    </recommendedName>
</protein>
<evidence type="ECO:0000313" key="3">
    <source>
        <dbReference type="EMBL" id="GAA4023369.1"/>
    </source>
</evidence>
<feature type="region of interest" description="Disordered" evidence="1">
    <location>
        <begin position="153"/>
        <end position="174"/>
    </location>
</feature>
<accession>A0ABP7TAB9</accession>
<keyword evidence="4" id="KW-1185">Reference proteome</keyword>